<proteinExistence type="predicted"/>
<dbReference type="PANTHER" id="PTHR11632:SF51">
    <property type="entry name" value="SUCCINATE DEHYDROGENASE [UBIQUINONE] FLAVOPROTEIN SUBUNIT, MITOCHONDRIAL"/>
    <property type="match status" value="1"/>
</dbReference>
<dbReference type="HOGENOM" id="CLU_014312_8_4_7"/>
<gene>
    <name evidence="5" type="ordered locus">Sfum_4095</name>
</gene>
<evidence type="ECO:0000256" key="2">
    <source>
        <dbReference type="ARBA" id="ARBA00022630"/>
    </source>
</evidence>
<keyword evidence="3" id="KW-0560">Oxidoreductase</keyword>
<evidence type="ECO:0000256" key="1">
    <source>
        <dbReference type="ARBA" id="ARBA00001974"/>
    </source>
</evidence>
<dbReference type="InParanoid" id="A0LQQ8"/>
<dbReference type="OrthoDB" id="9806724at2"/>
<evidence type="ECO:0000259" key="4">
    <source>
        <dbReference type="Pfam" id="PF00890"/>
    </source>
</evidence>
<organism evidence="5 6">
    <name type="scientific">Syntrophobacter fumaroxidans (strain DSM 10017 / MPOB)</name>
    <dbReference type="NCBI Taxonomy" id="335543"/>
    <lineage>
        <taxon>Bacteria</taxon>
        <taxon>Pseudomonadati</taxon>
        <taxon>Thermodesulfobacteriota</taxon>
        <taxon>Syntrophobacteria</taxon>
        <taxon>Syntrophobacterales</taxon>
        <taxon>Syntrophobacteraceae</taxon>
        <taxon>Syntrophobacter</taxon>
    </lineage>
</organism>
<dbReference type="GO" id="GO:0016491">
    <property type="term" value="F:oxidoreductase activity"/>
    <property type="evidence" value="ECO:0007669"/>
    <property type="project" value="UniProtKB-KW"/>
</dbReference>
<comment type="cofactor">
    <cofactor evidence="1">
        <name>FAD</name>
        <dbReference type="ChEBI" id="CHEBI:57692"/>
    </cofactor>
</comment>
<dbReference type="eggNOG" id="COG1053">
    <property type="taxonomic scope" value="Bacteria"/>
</dbReference>
<dbReference type="InterPro" id="IPR003953">
    <property type="entry name" value="FAD-dep_OxRdtase_2_FAD-bd"/>
</dbReference>
<dbReference type="SUPFAM" id="SSF56425">
    <property type="entry name" value="Succinate dehydrogenase/fumarate reductase flavoprotein, catalytic domain"/>
    <property type="match status" value="1"/>
</dbReference>
<accession>A0LQQ8</accession>
<sequence length="555" mass="60509">MGYTPEMKELIKRVEATRPARVERARRGENFPALSLEERAVVLEKFHPDYQKEGRRAVRVGRDKGLVLPDEIATMLESRSMLRPDKVDLTKIDFDTDVLIVGAGGGGSSAALLASNSGLKVIMATKLRHGDANTMMAEGGIQAATQECDSPFYHYLDTIGGGHFTNQPDLVAALAHDAPLSIAWLESLGMIFNKLPDGRLDARHFGGSSRKRMNSSGDMTGAEIMRVLRDEVRNRRDRITVLEFCPAVELLLDETGKCAGAILYNMETREFFIARAKAVVIATGGNGRLHIKGFATTNHYGATMDGVVMCYRAGVGTTCLPSTQYHPTGVAYPEQNVGLLITEKVRGLGAHVLNNEGEQFCFPLEPRDVESAELIKEAVEVQKAVLTPTGRYGLWLDSPMIDLLHGEGTVRRELPAKFIQFARHGIDISKEPMLVYPTLHYQNGGIAINADCETVIPGLYSAGECTGGVHGENRLMGNSLQDVITFGRRAGVSAAAYVKKGVELKKLTLDHVAGYEKELAEAGIDNPMVAPILLPDYATDEVASRRMAEAIQEAE</sequence>
<dbReference type="STRING" id="335543.Sfum_4095"/>
<dbReference type="PANTHER" id="PTHR11632">
    <property type="entry name" value="SUCCINATE DEHYDROGENASE 2 FLAVOPROTEIN SUBUNIT"/>
    <property type="match status" value="1"/>
</dbReference>
<dbReference type="InterPro" id="IPR036188">
    <property type="entry name" value="FAD/NAD-bd_sf"/>
</dbReference>
<feature type="domain" description="FAD-dependent oxidoreductase 2 FAD-binding" evidence="4">
    <location>
        <begin position="97"/>
        <end position="480"/>
    </location>
</feature>
<keyword evidence="2" id="KW-0285">Flavoprotein</keyword>
<dbReference type="AlphaFoldDB" id="A0LQQ8"/>
<dbReference type="InterPro" id="IPR027477">
    <property type="entry name" value="Succ_DH/fumarate_Rdtase_cat_sf"/>
</dbReference>
<dbReference type="InterPro" id="IPR030664">
    <property type="entry name" value="SdhA/FrdA/AprA"/>
</dbReference>
<dbReference type="RefSeq" id="WP_011700873.1">
    <property type="nucleotide sequence ID" value="NC_008554.1"/>
</dbReference>
<dbReference type="Proteomes" id="UP000001784">
    <property type="component" value="Chromosome"/>
</dbReference>
<name>A0LQQ8_SYNFM</name>
<reference evidence="5 6" key="1">
    <citation type="submission" date="2006-10" db="EMBL/GenBank/DDBJ databases">
        <title>Complete sequence of Syntrophobacter fumaroxidans MPOB.</title>
        <authorList>
            <consortium name="US DOE Joint Genome Institute"/>
            <person name="Copeland A."/>
            <person name="Lucas S."/>
            <person name="Lapidus A."/>
            <person name="Barry K."/>
            <person name="Detter J.C."/>
            <person name="Glavina del Rio T."/>
            <person name="Hammon N."/>
            <person name="Israni S."/>
            <person name="Pitluck S."/>
            <person name="Goltsman E.G."/>
            <person name="Martinez M."/>
            <person name="Schmutz J."/>
            <person name="Larimer F."/>
            <person name="Land M."/>
            <person name="Hauser L."/>
            <person name="Kyrpides N."/>
            <person name="Kim E."/>
            <person name="Boone D.R."/>
            <person name="Brockman F."/>
            <person name="Culley D."/>
            <person name="Ferry J."/>
            <person name="Gunsalus R."/>
            <person name="McInerney M.J."/>
            <person name="Morrison M."/>
            <person name="Plugge C."/>
            <person name="Rohlin L."/>
            <person name="Scholten J."/>
            <person name="Sieber J."/>
            <person name="Stams A.J.M."/>
            <person name="Worm P."/>
            <person name="Henstra A.M."/>
            <person name="Richardson P."/>
        </authorList>
    </citation>
    <scope>NUCLEOTIDE SEQUENCE [LARGE SCALE GENOMIC DNA]</scope>
    <source>
        <strain evidence="6">DSM 10017 / MPOB</strain>
    </source>
</reference>
<dbReference type="Pfam" id="PF00890">
    <property type="entry name" value="FAD_binding_2"/>
    <property type="match status" value="1"/>
</dbReference>
<dbReference type="Gene3D" id="3.50.50.60">
    <property type="entry name" value="FAD/NAD(P)-binding domain"/>
    <property type="match status" value="1"/>
</dbReference>
<dbReference type="KEGG" id="sfu:Sfum_4095"/>
<dbReference type="PRINTS" id="PR00411">
    <property type="entry name" value="PNDRDTASEI"/>
</dbReference>
<keyword evidence="6" id="KW-1185">Reference proteome</keyword>
<protein>
    <submittedName>
        <fullName evidence="5">Fumarate reductase/succinate dehydrogenase flavoprotein domain protein</fullName>
    </submittedName>
</protein>
<dbReference type="EMBL" id="CP000478">
    <property type="protein sequence ID" value="ABK19760.1"/>
    <property type="molecule type" value="Genomic_DNA"/>
</dbReference>
<evidence type="ECO:0000256" key="3">
    <source>
        <dbReference type="ARBA" id="ARBA00023002"/>
    </source>
</evidence>
<dbReference type="SUPFAM" id="SSF51905">
    <property type="entry name" value="FAD/NAD(P)-binding domain"/>
    <property type="match status" value="1"/>
</dbReference>
<evidence type="ECO:0000313" key="5">
    <source>
        <dbReference type="EMBL" id="ABK19760.1"/>
    </source>
</evidence>
<dbReference type="Gene3D" id="3.90.700.10">
    <property type="entry name" value="Succinate dehydrogenase/fumarate reductase flavoprotein, catalytic domain"/>
    <property type="match status" value="1"/>
</dbReference>
<dbReference type="PRINTS" id="PR00368">
    <property type="entry name" value="FADPNR"/>
</dbReference>
<evidence type="ECO:0000313" key="6">
    <source>
        <dbReference type="Proteomes" id="UP000001784"/>
    </source>
</evidence>